<gene>
    <name evidence="1" type="ORF">OCBIM_22039702mg</name>
</gene>
<name>A0A0L8G5I3_OCTBM</name>
<dbReference type="AlphaFoldDB" id="A0A0L8G5I3"/>
<accession>A0A0L8G5I3</accession>
<organism evidence="1">
    <name type="scientific">Octopus bimaculoides</name>
    <name type="common">California two-spotted octopus</name>
    <dbReference type="NCBI Taxonomy" id="37653"/>
    <lineage>
        <taxon>Eukaryota</taxon>
        <taxon>Metazoa</taxon>
        <taxon>Spiralia</taxon>
        <taxon>Lophotrochozoa</taxon>
        <taxon>Mollusca</taxon>
        <taxon>Cephalopoda</taxon>
        <taxon>Coleoidea</taxon>
        <taxon>Octopodiformes</taxon>
        <taxon>Octopoda</taxon>
        <taxon>Incirrata</taxon>
        <taxon>Octopodidae</taxon>
        <taxon>Octopus</taxon>
    </lineage>
</organism>
<protein>
    <submittedName>
        <fullName evidence="1">Uncharacterized protein</fullName>
    </submittedName>
</protein>
<proteinExistence type="predicted"/>
<reference evidence="1" key="1">
    <citation type="submission" date="2015-07" db="EMBL/GenBank/DDBJ databases">
        <title>MeaNS - Measles Nucleotide Surveillance Program.</title>
        <authorList>
            <person name="Tran T."/>
            <person name="Druce J."/>
        </authorList>
    </citation>
    <scope>NUCLEOTIDE SEQUENCE</scope>
    <source>
        <strain evidence="1">UCB-OBI-ISO-001</strain>
        <tissue evidence="1">Gonad</tissue>
    </source>
</reference>
<evidence type="ECO:0000313" key="1">
    <source>
        <dbReference type="EMBL" id="KOF72292.1"/>
    </source>
</evidence>
<dbReference type="EMBL" id="KQ423732">
    <property type="protein sequence ID" value="KOF72292.1"/>
    <property type="molecule type" value="Genomic_DNA"/>
</dbReference>
<sequence length="70" mass="8260">MCSNRYGNLLRGYLLCYCSNWHLLCDSSDRNLLRIGFNRNLLCDCCNGDLSNSSYRYFLCNSRHRNMSYS</sequence>